<keyword evidence="5" id="KW-1185">Reference proteome</keyword>
<evidence type="ECO:0000256" key="2">
    <source>
        <dbReference type="ARBA" id="ARBA00022679"/>
    </source>
</evidence>
<dbReference type="SUPFAM" id="SSF56672">
    <property type="entry name" value="DNA/RNA polymerases"/>
    <property type="match status" value="1"/>
</dbReference>
<evidence type="ECO:0000313" key="5">
    <source>
        <dbReference type="Proteomes" id="UP000832075"/>
    </source>
</evidence>
<evidence type="ECO:0000313" key="4">
    <source>
        <dbReference type="EMBL" id="QGY72559.1"/>
    </source>
</evidence>
<keyword evidence="3" id="KW-0548">Nucleotidyltransferase</keyword>
<dbReference type="RefSeq" id="YP_010800228.1">
    <property type="nucleotide sequence ID" value="NC_076763.1"/>
</dbReference>
<keyword evidence="1" id="KW-0696">RNA-directed RNA polymerase</keyword>
<dbReference type="Proteomes" id="UP000832075">
    <property type="component" value="Segment"/>
</dbReference>
<accession>A0ABX6FQ60</accession>
<dbReference type="Pfam" id="PF05919">
    <property type="entry name" value="Mitovir_RNA_pol"/>
    <property type="match status" value="1"/>
</dbReference>
<evidence type="ECO:0000256" key="1">
    <source>
        <dbReference type="ARBA" id="ARBA00022484"/>
    </source>
</evidence>
<dbReference type="GeneID" id="80538729"/>
<dbReference type="InterPro" id="IPR008686">
    <property type="entry name" value="RNA_pol_mitovir"/>
</dbReference>
<keyword evidence="2" id="KW-0808">Transferase</keyword>
<reference evidence="4" key="1">
    <citation type="journal article" date="2020" name="Virus Evol.">
        <title>Analysis of the virome associated to grapevine downy mildew lesions reveals new mycovirus lineages.</title>
        <authorList>
            <person name="Chiapello M."/>
            <person name="Rodriguez-Romero J."/>
            <person name="Ayllon M.A."/>
            <person name="Turina M."/>
        </authorList>
    </citation>
    <scope>NUCLEOTIDE SEQUENCE</scope>
    <source>
        <strain evidence="4">DMG-E_28155</strain>
    </source>
</reference>
<name>A0ABX6FQ60_9VIRU</name>
<evidence type="ECO:0000256" key="3">
    <source>
        <dbReference type="ARBA" id="ARBA00022695"/>
    </source>
</evidence>
<sequence length="700" mass="79400">MTSKLKSLGAVGCPVMGRLKEFVGAIERPYGLSLPLPDLQAVPSQDRLSFLKKFCGGFLEKPVCHLWHRPTMHLARKSRMSIAMSLFLFRKVLPSEEHDVVEYAKKMSEESPDPSPHFLRFVREELPRLFRYGWDRGAYENSSLNSILPVSSCRGSARASGGCRMLGLSKGSDSWNDRPSFVEHVLTATSCRKLKPSQLLQVETGGKYRIVSKSDLGMNSLRPLHSAIYNHLSRFSWLLRGDAKVSRFSDFVRKPGEVFVSGDYESATDNLNGHVQREILRMILEQTDHVPQGIKDRALESMTSELEFDGVVYKQRRGQLMGNLLSFPLLCIVNYLAFRWVAGPSCPVKINGDDIVFRSSPEIADRWMESVSHAGLTLSRGKTMVDKSFFTLNSRMFTSGFSKVHLVPCVRSTAFFGLREGPESLKGRSQSFCEGFYGHRRSLLRSSWLKVNRGAIEFSRRSVTRGLGINFSYGDLIRAGLWDREAWYLSFESERALPPRLSVLCQNGIPDGWAFRRVEKLTKKVLSWGKAVAPLLVERAWSAASLNDKEQDWSALAIEGCPSWDFFRQQRRRDLKKRSRLLGISARNTVRFLKPRLTPVFEKRMALHALQRHTVLAPLDECSDMRFSSEDNMFYIYSNLQHPRHPPPIEEGDVFDKTELKLKVSSFELGDEYHLARMSNGQSVKVHAGGKGVLFGPPIF</sequence>
<dbReference type="InterPro" id="IPR043502">
    <property type="entry name" value="DNA/RNA_pol_sf"/>
</dbReference>
<protein>
    <submittedName>
        <fullName evidence="4">RNA dependent RNA polymerase</fullName>
    </submittedName>
</protein>
<dbReference type="EMBL" id="MN532616">
    <property type="protein sequence ID" value="QGY72559.1"/>
    <property type="molecule type" value="Genomic_RNA"/>
</dbReference>
<organism evidence="4 5">
    <name type="scientific">Plasmopara viticola lesion associated ourmia-like virus 29</name>
    <dbReference type="NCBI Taxonomy" id="2686497"/>
    <lineage>
        <taxon>Viruses</taxon>
        <taxon>Riboviria</taxon>
        <taxon>Orthornavirae</taxon>
        <taxon>Lenarviricota</taxon>
        <taxon>Miaviricetes</taxon>
        <taxon>Ourlivirales</taxon>
        <taxon>Botourmiaviridae</taxon>
        <taxon>Magoulivirus</taxon>
        <taxon>Magoulivirus psiplasmoparae</taxon>
    </lineage>
</organism>
<proteinExistence type="predicted"/>